<keyword evidence="6" id="KW-1185">Reference proteome</keyword>
<dbReference type="InterPro" id="IPR052558">
    <property type="entry name" value="Siderophore_Hydrolase_D"/>
</dbReference>
<dbReference type="InterPro" id="IPR026876">
    <property type="entry name" value="Fn3_assoc_repeat"/>
</dbReference>
<evidence type="ECO:0000259" key="4">
    <source>
        <dbReference type="PROSITE" id="PS51820"/>
    </source>
</evidence>
<protein>
    <submittedName>
        <fullName evidence="5">Prolyl oligopeptidase family serine peptidase</fullName>
    </submittedName>
</protein>
<accession>A0A7K1SBG9</accession>
<evidence type="ECO:0000256" key="1">
    <source>
        <dbReference type="ARBA" id="ARBA00005622"/>
    </source>
</evidence>
<gene>
    <name evidence="5" type="ORF">GO755_13900</name>
</gene>
<proteinExistence type="inferred from homology"/>
<dbReference type="AlphaFoldDB" id="A0A7K1SBG9"/>
<dbReference type="InterPro" id="IPR037524">
    <property type="entry name" value="PA14/GLEYA"/>
</dbReference>
<dbReference type="InterPro" id="IPR000801">
    <property type="entry name" value="Esterase-like"/>
</dbReference>
<dbReference type="InterPro" id="IPR029058">
    <property type="entry name" value="AB_hydrolase_fold"/>
</dbReference>
<dbReference type="PANTHER" id="PTHR40841:SF2">
    <property type="entry name" value="SIDEROPHORE-DEGRADING ESTERASE (EUROFUNG)"/>
    <property type="match status" value="1"/>
</dbReference>
<sequence length="502" mass="56344">MHFKKLIGSLLLSLLAYSYVGAQSSLIKTDSLHSTTLNQQRFIQVILPENYKAALAQKYDVIYVLDGDGNTPLVSQIAQFIHHEGFMPPAIIVGINNIDRNKDLTPTHEEDHPTSGGAKDFLTFIKKELIPYIAKTYPANSNHLLWGHSFGGLFVTYALLNEPELFSGYIAADPSYWWGNRQMMGMAIKTLPELHPSLKRLYISGRQGQGMNEMGITRMDSILQRYAPAQIQAKTVAYEGETHGTIRLKSIYDGLRYVYEGYHDKAPVFHPMNGILLTGKPIRLWNFDDTTKVRYTTDGTTPSQTSSLIHKVLTISQPTTVITRAFTANPTYDKLTTGVFKAGNALLPGKRDKNLTPGGFHYHYYEGQWNHLPDFDTLQAVKEGRADKDFKLAKLPRRTNFGLVLSGQIEIKVAGYYIFALESDDGSRLSLGGQLLIGNDSLPEGKGRTYIVPLQKGFYSFKLDYYQKAGDSSLDLEYVTPDQMNTRNLRSNPIPLELVYGH</sequence>
<feature type="chain" id="PRO_5029547053" evidence="3">
    <location>
        <begin position="23"/>
        <end position="502"/>
    </location>
</feature>
<dbReference type="SUPFAM" id="SSF53474">
    <property type="entry name" value="alpha/beta-Hydrolases"/>
    <property type="match status" value="1"/>
</dbReference>
<dbReference type="GO" id="GO:0016788">
    <property type="term" value="F:hydrolase activity, acting on ester bonds"/>
    <property type="evidence" value="ECO:0007669"/>
    <property type="project" value="TreeGrafter"/>
</dbReference>
<dbReference type="SUPFAM" id="SSF56988">
    <property type="entry name" value="Anthrax protective antigen"/>
    <property type="match status" value="1"/>
</dbReference>
<comment type="caution">
    <text evidence="5">The sequence shown here is derived from an EMBL/GenBank/DDBJ whole genome shotgun (WGS) entry which is preliminary data.</text>
</comment>
<dbReference type="RefSeq" id="WP_157585697.1">
    <property type="nucleotide sequence ID" value="NZ_WPIN01000004.1"/>
</dbReference>
<dbReference type="Proteomes" id="UP000436006">
    <property type="component" value="Unassembled WGS sequence"/>
</dbReference>
<dbReference type="InterPro" id="IPR011658">
    <property type="entry name" value="PA14_dom"/>
</dbReference>
<feature type="signal peptide" evidence="3">
    <location>
        <begin position="1"/>
        <end position="22"/>
    </location>
</feature>
<evidence type="ECO:0000313" key="5">
    <source>
        <dbReference type="EMBL" id="MVM31130.1"/>
    </source>
</evidence>
<evidence type="ECO:0000256" key="2">
    <source>
        <dbReference type="ARBA" id="ARBA00022801"/>
    </source>
</evidence>
<keyword evidence="2" id="KW-0378">Hydrolase</keyword>
<dbReference type="Pfam" id="PF07691">
    <property type="entry name" value="PA14"/>
    <property type="match status" value="1"/>
</dbReference>
<dbReference type="Pfam" id="PF13287">
    <property type="entry name" value="Fn3_assoc"/>
    <property type="match status" value="1"/>
</dbReference>
<dbReference type="SMART" id="SM00758">
    <property type="entry name" value="PA14"/>
    <property type="match status" value="1"/>
</dbReference>
<dbReference type="PANTHER" id="PTHR40841">
    <property type="entry name" value="SIDEROPHORE TRIACETYLFUSARININE C ESTERASE"/>
    <property type="match status" value="1"/>
</dbReference>
<keyword evidence="3" id="KW-0732">Signal</keyword>
<feature type="domain" description="PA14" evidence="4">
    <location>
        <begin position="355"/>
        <end position="494"/>
    </location>
</feature>
<reference evidence="5 6" key="1">
    <citation type="submission" date="2019-12" db="EMBL/GenBank/DDBJ databases">
        <title>Spirosoma sp. HMF4905 genome sequencing and assembly.</title>
        <authorList>
            <person name="Kang H."/>
            <person name="Cha I."/>
            <person name="Kim H."/>
            <person name="Joh K."/>
        </authorList>
    </citation>
    <scope>NUCLEOTIDE SEQUENCE [LARGE SCALE GENOMIC DNA]</scope>
    <source>
        <strain evidence="5 6">HMF4905</strain>
    </source>
</reference>
<organism evidence="5 6">
    <name type="scientific">Spirosoma arboris</name>
    <dbReference type="NCBI Taxonomy" id="2682092"/>
    <lineage>
        <taxon>Bacteria</taxon>
        <taxon>Pseudomonadati</taxon>
        <taxon>Bacteroidota</taxon>
        <taxon>Cytophagia</taxon>
        <taxon>Cytophagales</taxon>
        <taxon>Cytophagaceae</taxon>
        <taxon>Spirosoma</taxon>
    </lineage>
</organism>
<dbReference type="EMBL" id="WPIN01000004">
    <property type="protein sequence ID" value="MVM31130.1"/>
    <property type="molecule type" value="Genomic_DNA"/>
</dbReference>
<dbReference type="Gene3D" id="3.40.50.1820">
    <property type="entry name" value="alpha/beta hydrolase"/>
    <property type="match status" value="1"/>
</dbReference>
<dbReference type="Pfam" id="PF00756">
    <property type="entry name" value="Esterase"/>
    <property type="match status" value="1"/>
</dbReference>
<dbReference type="PROSITE" id="PS51820">
    <property type="entry name" value="PA14"/>
    <property type="match status" value="1"/>
</dbReference>
<comment type="similarity">
    <text evidence="1">Belongs to the esterase D family.</text>
</comment>
<evidence type="ECO:0000256" key="3">
    <source>
        <dbReference type="SAM" id="SignalP"/>
    </source>
</evidence>
<evidence type="ECO:0000313" key="6">
    <source>
        <dbReference type="Proteomes" id="UP000436006"/>
    </source>
</evidence>
<name>A0A7K1SBG9_9BACT</name>
<dbReference type="Gene3D" id="3.90.182.10">
    <property type="entry name" value="Toxin - Anthrax Protective Antigen,domain 1"/>
    <property type="match status" value="1"/>
</dbReference>